<name>A0A5B7JCV2_PORTR</name>
<protein>
    <submittedName>
        <fullName evidence="1">Uncharacterized protein</fullName>
    </submittedName>
</protein>
<comment type="caution">
    <text evidence="1">The sequence shown here is derived from an EMBL/GenBank/DDBJ whole genome shotgun (WGS) entry which is preliminary data.</text>
</comment>
<evidence type="ECO:0000313" key="1">
    <source>
        <dbReference type="EMBL" id="MPC94570.1"/>
    </source>
</evidence>
<proteinExistence type="predicted"/>
<reference evidence="1 2" key="1">
    <citation type="submission" date="2019-05" db="EMBL/GenBank/DDBJ databases">
        <title>Another draft genome of Portunus trituberculatus and its Hox gene families provides insights of decapod evolution.</title>
        <authorList>
            <person name="Jeong J.-H."/>
            <person name="Song I."/>
            <person name="Kim S."/>
            <person name="Choi T."/>
            <person name="Kim D."/>
            <person name="Ryu S."/>
            <person name="Kim W."/>
        </authorList>
    </citation>
    <scope>NUCLEOTIDE SEQUENCE [LARGE SCALE GENOMIC DNA]</scope>
    <source>
        <tissue evidence="1">Muscle</tissue>
    </source>
</reference>
<gene>
    <name evidence="1" type="ORF">E2C01_089744</name>
</gene>
<sequence length="73" mass="8089">MNYTLPKLQKQVCVGGGEHTWWRWWGSVFKTITQVWGYVASPSSATPTAGARPDVITALQAQTSELTHTERLG</sequence>
<dbReference type="AlphaFoldDB" id="A0A5B7JCV2"/>
<keyword evidence="2" id="KW-1185">Reference proteome</keyword>
<evidence type="ECO:0000313" key="2">
    <source>
        <dbReference type="Proteomes" id="UP000324222"/>
    </source>
</evidence>
<dbReference type="Proteomes" id="UP000324222">
    <property type="component" value="Unassembled WGS sequence"/>
</dbReference>
<dbReference type="EMBL" id="VSRR010099115">
    <property type="protein sequence ID" value="MPC94570.1"/>
    <property type="molecule type" value="Genomic_DNA"/>
</dbReference>
<organism evidence="1 2">
    <name type="scientific">Portunus trituberculatus</name>
    <name type="common">Swimming crab</name>
    <name type="synonym">Neptunus trituberculatus</name>
    <dbReference type="NCBI Taxonomy" id="210409"/>
    <lineage>
        <taxon>Eukaryota</taxon>
        <taxon>Metazoa</taxon>
        <taxon>Ecdysozoa</taxon>
        <taxon>Arthropoda</taxon>
        <taxon>Crustacea</taxon>
        <taxon>Multicrustacea</taxon>
        <taxon>Malacostraca</taxon>
        <taxon>Eumalacostraca</taxon>
        <taxon>Eucarida</taxon>
        <taxon>Decapoda</taxon>
        <taxon>Pleocyemata</taxon>
        <taxon>Brachyura</taxon>
        <taxon>Eubrachyura</taxon>
        <taxon>Portunoidea</taxon>
        <taxon>Portunidae</taxon>
        <taxon>Portuninae</taxon>
        <taxon>Portunus</taxon>
    </lineage>
</organism>
<accession>A0A5B7JCV2</accession>